<feature type="region of interest" description="Disordered" evidence="1">
    <location>
        <begin position="659"/>
        <end position="695"/>
    </location>
</feature>
<protein>
    <submittedName>
        <fullName evidence="2">Uncharacterized protein</fullName>
    </submittedName>
</protein>
<reference evidence="2 3" key="1">
    <citation type="submission" date="2015-09" db="EMBL/GenBank/DDBJ databases">
        <title>Draft genome of the scarab beetle Oryctes borbonicus.</title>
        <authorList>
            <person name="Meyer J.M."/>
            <person name="Markov G.V."/>
            <person name="Baskaran P."/>
            <person name="Herrmann M."/>
            <person name="Sommer R.J."/>
            <person name="Roedelsperger C."/>
        </authorList>
    </citation>
    <scope>NUCLEOTIDE SEQUENCE [LARGE SCALE GENOMIC DNA]</scope>
    <source>
        <strain evidence="2">OB123</strain>
        <tissue evidence="2">Whole animal</tissue>
    </source>
</reference>
<name>A0A0T6AXC9_9SCAR</name>
<accession>A0A0T6AXC9</accession>
<feature type="region of interest" description="Disordered" evidence="1">
    <location>
        <begin position="201"/>
        <end position="241"/>
    </location>
</feature>
<feature type="compositionally biased region" description="Basic and acidic residues" evidence="1">
    <location>
        <begin position="674"/>
        <end position="695"/>
    </location>
</feature>
<dbReference type="EMBL" id="LJIG01022644">
    <property type="protein sequence ID" value="KRT79470.1"/>
    <property type="molecule type" value="Genomic_DNA"/>
</dbReference>
<feature type="compositionally biased region" description="Basic and acidic residues" evidence="1">
    <location>
        <begin position="201"/>
        <end position="214"/>
    </location>
</feature>
<evidence type="ECO:0000313" key="3">
    <source>
        <dbReference type="Proteomes" id="UP000051574"/>
    </source>
</evidence>
<feature type="compositionally biased region" description="Polar residues" evidence="1">
    <location>
        <begin position="360"/>
        <end position="370"/>
    </location>
</feature>
<gene>
    <name evidence="2" type="ORF">AMK59_7601</name>
</gene>
<evidence type="ECO:0000313" key="2">
    <source>
        <dbReference type="EMBL" id="KRT79470.1"/>
    </source>
</evidence>
<sequence length="910" mass="99465">NVDGAKTATSKVKQVGQVIVDKTDQVFTSAVETGKEKADSIKETTGTITRDVKDAAIGSVDKIGGFFNGLGKKSKDAKDNVSQKAEAAGKVIADTTTETVEATEQKIIDSSRQMGEALKDAKQQTMDTAQTGVDKLKIAGQKVIEKTDQIVTSAAETTKQETDSMKQAAGTVSEDASNIAAEGADKVGAFFSSLDKTAKSAGDDVSQKVKDTEKAVVGATEETVKATQQKTTELTKETGKTLKEAKEKTVVGVGTAIGQVKETGQEGVGKAEVETTDKGKGAIESIKEAKEGITGLFSGFGKKKDKKKDKRKQGGAKERVSAINQQIGGDLSDINQFLAEERDKMAEERMATPETKVKSEISQSPVVTSPTLPRRVASHRIARGDVPYFVEVTNLSYDDSSSDESYIVTEPTERLSARISDESSIDSLHIKKPLFHIESEDSFDASHRGSIISNDNLSAQRPETLVTDLDDFDDTASSDTQFTSNVLFKGSTDAKTASQIDTDLIEKKLSDIEKALGTLEHAETIESTQTEKPSLKRVERKFERMASELLAADSVKAKDSNLTTPEMEEKHEQDFRKIVSQLSTEEMSDCQKEYAALWDEQTFSPSEGCDTSKTPDSQAEVLELPQGDIIYMGPVTLNKDHMINKAGIEVDVIPIMKSPCPSLSSHKRSKKRAKSELGFHSKPKHDSDRGSLPDLHDYKKGVIMDTIMRMSPNVFLSNPHIDSNESVSSFLRSDDRMAKSLGSNDSLSRGLITNAVTNWLQKSSPFGSVDNMTQSVSSNQTSTFDDTDLTEASGSRQDSQIPDIFISEDEVLVLPRYSPKTTKKSRRRNKRSKLRREKCSVEQTPLGEASGLQQQRSEQPTAPQTLSRAEAEETSGQRQSSEQERPIVDQHMLSDEMKKLLKELEEESKK</sequence>
<feature type="non-terminal residue" evidence="2">
    <location>
        <position position="1"/>
    </location>
</feature>
<feature type="compositionally biased region" description="Polar residues" evidence="1">
    <location>
        <begin position="851"/>
        <end position="867"/>
    </location>
</feature>
<comment type="caution">
    <text evidence="2">The sequence shown here is derived from an EMBL/GenBank/DDBJ whole genome shotgun (WGS) entry which is preliminary data.</text>
</comment>
<feature type="compositionally biased region" description="Polar residues" evidence="1">
    <location>
        <begin position="770"/>
        <end position="800"/>
    </location>
</feature>
<dbReference type="Proteomes" id="UP000051574">
    <property type="component" value="Unassembled WGS sequence"/>
</dbReference>
<feature type="region of interest" description="Disordered" evidence="1">
    <location>
        <begin position="346"/>
        <end position="370"/>
    </location>
</feature>
<evidence type="ECO:0000256" key="1">
    <source>
        <dbReference type="SAM" id="MobiDB-lite"/>
    </source>
</evidence>
<dbReference type="AlphaFoldDB" id="A0A0T6AXC9"/>
<proteinExistence type="predicted"/>
<feature type="compositionally biased region" description="Basic and acidic residues" evidence="1">
    <location>
        <begin position="881"/>
        <end position="893"/>
    </location>
</feature>
<feature type="region of interest" description="Disordered" evidence="1">
    <location>
        <begin position="817"/>
        <end position="893"/>
    </location>
</feature>
<feature type="compositionally biased region" description="Basic and acidic residues" evidence="1">
    <location>
        <begin position="346"/>
        <end position="359"/>
    </location>
</feature>
<feature type="compositionally biased region" description="Basic residues" evidence="1">
    <location>
        <begin position="301"/>
        <end position="314"/>
    </location>
</feature>
<feature type="region of interest" description="Disordered" evidence="1">
    <location>
        <begin position="770"/>
        <end position="802"/>
    </location>
</feature>
<feature type="region of interest" description="Disordered" evidence="1">
    <location>
        <begin position="155"/>
        <end position="174"/>
    </location>
</feature>
<feature type="region of interest" description="Disordered" evidence="1">
    <location>
        <begin position="300"/>
        <end position="324"/>
    </location>
</feature>
<dbReference type="OrthoDB" id="6784861at2759"/>
<organism evidence="2 3">
    <name type="scientific">Oryctes borbonicus</name>
    <dbReference type="NCBI Taxonomy" id="1629725"/>
    <lineage>
        <taxon>Eukaryota</taxon>
        <taxon>Metazoa</taxon>
        <taxon>Ecdysozoa</taxon>
        <taxon>Arthropoda</taxon>
        <taxon>Hexapoda</taxon>
        <taxon>Insecta</taxon>
        <taxon>Pterygota</taxon>
        <taxon>Neoptera</taxon>
        <taxon>Endopterygota</taxon>
        <taxon>Coleoptera</taxon>
        <taxon>Polyphaga</taxon>
        <taxon>Scarabaeiformia</taxon>
        <taxon>Scarabaeidae</taxon>
        <taxon>Dynastinae</taxon>
        <taxon>Oryctes</taxon>
    </lineage>
</organism>
<feature type="compositionally biased region" description="Basic residues" evidence="1">
    <location>
        <begin position="821"/>
        <end position="836"/>
    </location>
</feature>
<keyword evidence="3" id="KW-1185">Reference proteome</keyword>